<reference evidence="1 2" key="1">
    <citation type="submission" date="2024-09" db="EMBL/GenBank/DDBJ databases">
        <authorList>
            <person name="Sun Q."/>
            <person name="Mori K."/>
        </authorList>
    </citation>
    <scope>NUCLEOTIDE SEQUENCE [LARGE SCALE GENOMIC DNA]</scope>
    <source>
        <strain evidence="1 2">JCM 11201</strain>
    </source>
</reference>
<gene>
    <name evidence="1" type="ORF">ACFFMS_24665</name>
</gene>
<dbReference type="EMBL" id="JBHMAF010000193">
    <property type="protein sequence ID" value="MFB9761444.1"/>
    <property type="molecule type" value="Genomic_DNA"/>
</dbReference>
<comment type="caution">
    <text evidence="1">The sequence shown here is derived from an EMBL/GenBank/DDBJ whole genome shotgun (WGS) entry which is preliminary data.</text>
</comment>
<proteinExistence type="predicted"/>
<keyword evidence="2" id="KW-1185">Reference proteome</keyword>
<evidence type="ECO:0000313" key="2">
    <source>
        <dbReference type="Proteomes" id="UP001589609"/>
    </source>
</evidence>
<dbReference type="Proteomes" id="UP001589609">
    <property type="component" value="Unassembled WGS sequence"/>
</dbReference>
<name>A0ABV5WLC8_9BACI</name>
<dbReference type="RefSeq" id="WP_129726244.1">
    <property type="nucleotide sequence ID" value="NZ_JBHMAF010000193.1"/>
</dbReference>
<protein>
    <submittedName>
        <fullName evidence="1">Uncharacterized protein</fullName>
    </submittedName>
</protein>
<evidence type="ECO:0000313" key="1">
    <source>
        <dbReference type="EMBL" id="MFB9761444.1"/>
    </source>
</evidence>
<organism evidence="1 2">
    <name type="scientific">Ectobacillus funiculus</name>
    <dbReference type="NCBI Taxonomy" id="137993"/>
    <lineage>
        <taxon>Bacteria</taxon>
        <taxon>Bacillati</taxon>
        <taxon>Bacillota</taxon>
        <taxon>Bacilli</taxon>
        <taxon>Bacillales</taxon>
        <taxon>Bacillaceae</taxon>
        <taxon>Ectobacillus</taxon>
    </lineage>
</organism>
<sequence>MNITTGSLQFTKGLLSVFQTWKLRSEVATETSQAGNTIYRVWVKGKDDLPKLAKIVYNDIAVIYDSYKKNHIEQHTERY</sequence>
<accession>A0ABV5WLC8</accession>